<evidence type="ECO:0000313" key="2">
    <source>
        <dbReference type="EMBL" id="GFE49752.1"/>
    </source>
</evidence>
<sequence length="192" mass="21492">MGVVYPESESARLGVVMRRSAGVTAWATSIWRATAVLPGAGDASWKLLREDADTAEYHASTHDLWLYVSDTEAYAHELQAEVPSVYVILRDVQDTGDGDMPIEVLTVTASPYEAQDYSDSGEELVERVPMPPSVLRWVAGFVDRHHEEEPFVKRRRDRQNTDQVQTGIGDARIAQTTDVYRAPTAWVREEAE</sequence>
<gene>
    <name evidence="2" type="ORF">So717_15050</name>
</gene>
<dbReference type="Pfam" id="PF11749">
    <property type="entry name" value="DUF3305"/>
    <property type="match status" value="1"/>
</dbReference>
<dbReference type="EMBL" id="BLIV01000003">
    <property type="protein sequence ID" value="GFE49752.1"/>
    <property type="molecule type" value="Genomic_DNA"/>
</dbReference>
<comment type="caution">
    <text evidence="2">The sequence shown here is derived from an EMBL/GenBank/DDBJ whole genome shotgun (WGS) entry which is preliminary data.</text>
</comment>
<evidence type="ECO:0000256" key="1">
    <source>
        <dbReference type="SAM" id="MobiDB-lite"/>
    </source>
</evidence>
<evidence type="ECO:0000313" key="3">
    <source>
        <dbReference type="Proteomes" id="UP000436522"/>
    </source>
</evidence>
<reference evidence="2 3" key="1">
    <citation type="submission" date="2019-12" db="EMBL/GenBank/DDBJ databases">
        <title>Roseobacter cerasinus sp. nov., isolated from seawater around aquaculture.</title>
        <authorList>
            <person name="Muramatsu S."/>
            <person name="Takabe Y."/>
            <person name="Mori K."/>
            <person name="Takaichi S."/>
            <person name="Hanada S."/>
        </authorList>
    </citation>
    <scope>NUCLEOTIDE SEQUENCE [LARGE SCALE GENOMIC DNA]</scope>
    <source>
        <strain evidence="2 3">AI77</strain>
    </source>
</reference>
<protein>
    <submittedName>
        <fullName evidence="2">Molybdopterin-guanine dinucleotide biosynthesis protein A</fullName>
    </submittedName>
</protein>
<dbReference type="AlphaFoldDB" id="A0A640VPZ2"/>
<name>A0A640VPZ2_9RHOB</name>
<keyword evidence="3" id="KW-1185">Reference proteome</keyword>
<proteinExistence type="predicted"/>
<accession>A0A640VPZ2</accession>
<dbReference type="InterPro" id="IPR021736">
    <property type="entry name" value="DUF3305"/>
</dbReference>
<organism evidence="2 3">
    <name type="scientific">Roseobacter cerasinus</name>
    <dbReference type="NCBI Taxonomy" id="2602289"/>
    <lineage>
        <taxon>Bacteria</taxon>
        <taxon>Pseudomonadati</taxon>
        <taxon>Pseudomonadota</taxon>
        <taxon>Alphaproteobacteria</taxon>
        <taxon>Rhodobacterales</taxon>
        <taxon>Roseobacteraceae</taxon>
        <taxon>Roseobacter</taxon>
    </lineage>
</organism>
<dbReference type="Proteomes" id="UP000436522">
    <property type="component" value="Unassembled WGS sequence"/>
</dbReference>
<feature type="region of interest" description="Disordered" evidence="1">
    <location>
        <begin position="150"/>
        <end position="169"/>
    </location>
</feature>